<organism evidence="1 2">
    <name type="scientific">Neoaquamicrobium sediminum</name>
    <dbReference type="NCBI Taxonomy" id="1849104"/>
    <lineage>
        <taxon>Bacteria</taxon>
        <taxon>Pseudomonadati</taxon>
        <taxon>Pseudomonadota</taxon>
        <taxon>Alphaproteobacteria</taxon>
        <taxon>Hyphomicrobiales</taxon>
        <taxon>Phyllobacteriaceae</taxon>
        <taxon>Neoaquamicrobium</taxon>
    </lineage>
</organism>
<proteinExistence type="predicted"/>
<dbReference type="Proteomes" id="UP001559025">
    <property type="component" value="Unassembled WGS sequence"/>
</dbReference>
<comment type="caution">
    <text evidence="1">The sequence shown here is derived from an EMBL/GenBank/DDBJ whole genome shotgun (WGS) entry which is preliminary data.</text>
</comment>
<name>A0ABV3WVB2_9HYPH</name>
<accession>A0ABV3WVB2</accession>
<keyword evidence="2" id="KW-1185">Reference proteome</keyword>
<dbReference type="InterPro" id="IPR010985">
    <property type="entry name" value="Ribbon_hlx_hlx"/>
</dbReference>
<protein>
    <submittedName>
        <fullName evidence="1">DUF1778 domain-containing protein</fullName>
    </submittedName>
</protein>
<dbReference type="Pfam" id="PF21983">
    <property type="entry name" value="NikA-like"/>
    <property type="match status" value="1"/>
</dbReference>
<evidence type="ECO:0000313" key="1">
    <source>
        <dbReference type="EMBL" id="MEX4008465.1"/>
    </source>
</evidence>
<dbReference type="RefSeq" id="WP_368803464.1">
    <property type="nucleotide sequence ID" value="NZ_JAZHFV010000004.1"/>
</dbReference>
<evidence type="ECO:0000313" key="2">
    <source>
        <dbReference type="Proteomes" id="UP001559025"/>
    </source>
</evidence>
<gene>
    <name evidence="1" type="ORF">V1479_14215</name>
</gene>
<dbReference type="Gene3D" id="1.20.5.780">
    <property type="entry name" value="Single helix bin"/>
    <property type="match status" value="1"/>
</dbReference>
<dbReference type="EMBL" id="JAZHFV010000004">
    <property type="protein sequence ID" value="MEX4008465.1"/>
    <property type="molecule type" value="Genomic_DNA"/>
</dbReference>
<dbReference type="SUPFAM" id="SSF47598">
    <property type="entry name" value="Ribbon-helix-helix"/>
    <property type="match status" value="1"/>
</dbReference>
<sequence length="51" mass="5844">MRFSEPMDGLIQVRVARDEKRRLAEVARKRGLTLSDFLRQTATEAAQRVAV</sequence>
<dbReference type="InterPro" id="IPR053842">
    <property type="entry name" value="NikA-like"/>
</dbReference>
<reference evidence="1 2" key="1">
    <citation type="submission" date="2024-01" db="EMBL/GenBank/DDBJ databases">
        <title>New evidence supports the origin of RcGTA from prophage.</title>
        <authorList>
            <person name="Xu Y."/>
            <person name="Liu B."/>
            <person name="Chen F."/>
        </authorList>
    </citation>
    <scope>NUCLEOTIDE SEQUENCE [LARGE SCALE GENOMIC DNA]</scope>
    <source>
        <strain evidence="1 2">CBW1107-2</strain>
    </source>
</reference>